<evidence type="ECO:0000313" key="10">
    <source>
        <dbReference type="Proteomes" id="UP001159363"/>
    </source>
</evidence>
<dbReference type="SMART" id="SM00136">
    <property type="entry name" value="LamNT"/>
    <property type="match status" value="1"/>
</dbReference>
<feature type="domain" description="F5/8 type C" evidence="7">
    <location>
        <begin position="48"/>
        <end position="141"/>
    </location>
</feature>
<dbReference type="SUPFAM" id="SSF49785">
    <property type="entry name" value="Galactose-binding domain-like"/>
    <property type="match status" value="1"/>
</dbReference>
<evidence type="ECO:0000256" key="6">
    <source>
        <dbReference type="SAM" id="SignalP"/>
    </source>
</evidence>
<keyword evidence="4" id="KW-0325">Glycoprotein</keyword>
<protein>
    <submittedName>
        <fullName evidence="9">Uncharacterized protein</fullName>
    </submittedName>
</protein>
<dbReference type="PROSITE" id="PS51117">
    <property type="entry name" value="LAMININ_NTER"/>
    <property type="match status" value="1"/>
</dbReference>
<evidence type="ECO:0000259" key="8">
    <source>
        <dbReference type="PROSITE" id="PS51117"/>
    </source>
</evidence>
<reference evidence="9 10" key="1">
    <citation type="submission" date="2023-02" db="EMBL/GenBank/DDBJ databases">
        <title>LHISI_Scaffold_Assembly.</title>
        <authorList>
            <person name="Stuart O.P."/>
            <person name="Cleave R."/>
            <person name="Magrath M.J.L."/>
            <person name="Mikheyev A.S."/>
        </authorList>
    </citation>
    <scope>NUCLEOTIDE SEQUENCE [LARGE SCALE GENOMIC DNA]</scope>
    <source>
        <strain evidence="9">Daus_M_001</strain>
        <tissue evidence="9">Leg muscle</tissue>
    </source>
</reference>
<dbReference type="InterPro" id="IPR000742">
    <property type="entry name" value="EGF"/>
</dbReference>
<dbReference type="Pfam" id="PF24973">
    <property type="entry name" value="EGF_LMN_ATRN"/>
    <property type="match status" value="1"/>
</dbReference>
<dbReference type="PANTHER" id="PTHR10574">
    <property type="entry name" value="NETRIN/LAMININ-RELATED"/>
    <property type="match status" value="1"/>
</dbReference>
<dbReference type="Gene3D" id="2.170.300.10">
    <property type="entry name" value="Tie2 ligand-binding domain superfamily"/>
    <property type="match status" value="1"/>
</dbReference>
<dbReference type="InterPro" id="IPR056863">
    <property type="entry name" value="LMN_ATRN_NET-like_EGF"/>
</dbReference>
<evidence type="ECO:0000313" key="9">
    <source>
        <dbReference type="EMBL" id="KAJ8877019.1"/>
    </source>
</evidence>
<gene>
    <name evidence="9" type="ORF">PR048_021471</name>
</gene>
<keyword evidence="10" id="KW-1185">Reference proteome</keyword>
<dbReference type="EMBL" id="JARBHB010000008">
    <property type="protein sequence ID" value="KAJ8877019.1"/>
    <property type="molecule type" value="Genomic_DNA"/>
</dbReference>
<dbReference type="PANTHER" id="PTHR10574:SF365">
    <property type="entry name" value="NETRIN-A-RELATED"/>
    <property type="match status" value="1"/>
</dbReference>
<dbReference type="Pfam" id="PF00055">
    <property type="entry name" value="Laminin_N"/>
    <property type="match status" value="1"/>
</dbReference>
<keyword evidence="5" id="KW-0424">Laminin EGF-like domain</keyword>
<evidence type="ECO:0000259" key="7">
    <source>
        <dbReference type="PROSITE" id="PS50022"/>
    </source>
</evidence>
<evidence type="ECO:0000256" key="2">
    <source>
        <dbReference type="ARBA" id="ARBA00022737"/>
    </source>
</evidence>
<keyword evidence="1 6" id="KW-0732">Signal</keyword>
<evidence type="ECO:0000256" key="4">
    <source>
        <dbReference type="ARBA" id="ARBA00023180"/>
    </source>
</evidence>
<dbReference type="PROSITE" id="PS50022">
    <property type="entry name" value="FA58C_3"/>
    <property type="match status" value="1"/>
</dbReference>
<sequence>MWRLALVVALVMASSTARGALDPFLKMFAAQQGGTADPCYDQHRARRCVPDFVNAAFGVSVQASSSAEDSPTRHLTDLNNSNNVTCWRSYAPDGDNVTLTLSLGKRFEVTYVSLQVCPGSPPPDSLAILKSADEGRSWRAYQLYAGDCRGARVTAASELEAGCTEPRAPRIAFSTLEGRPGAADLDSSPALQDWVTATDIRVVAASATQLAVSDLAVGGRCKCNGHAARCVATPRDGRLACECRHNTAGRDCERCKPFHYDRPWGRASARDANECRGESL</sequence>
<feature type="signal peptide" evidence="6">
    <location>
        <begin position="1"/>
        <end position="19"/>
    </location>
</feature>
<keyword evidence="2" id="KW-0677">Repeat</keyword>
<dbReference type="CDD" id="cd00055">
    <property type="entry name" value="EGF_Lam"/>
    <property type="match status" value="1"/>
</dbReference>
<comment type="caution">
    <text evidence="9">The sequence shown here is derived from an EMBL/GenBank/DDBJ whole genome shotgun (WGS) entry which is preliminary data.</text>
</comment>
<dbReference type="SMART" id="SM00180">
    <property type="entry name" value="EGF_Lam"/>
    <property type="match status" value="1"/>
</dbReference>
<feature type="chain" id="PRO_5045356940" evidence="6">
    <location>
        <begin position="20"/>
        <end position="280"/>
    </location>
</feature>
<accession>A0ABQ9GYC2</accession>
<dbReference type="InterPro" id="IPR000421">
    <property type="entry name" value="FA58C"/>
</dbReference>
<dbReference type="SUPFAM" id="SSF57196">
    <property type="entry name" value="EGF/Laminin"/>
    <property type="match status" value="1"/>
</dbReference>
<dbReference type="Proteomes" id="UP001159363">
    <property type="component" value="Chromosome 7"/>
</dbReference>
<feature type="domain" description="Laminin N-terminal" evidence="8">
    <location>
        <begin position="1"/>
        <end position="270"/>
    </location>
</feature>
<dbReference type="InterPro" id="IPR008979">
    <property type="entry name" value="Galactose-bd-like_sf"/>
</dbReference>
<dbReference type="PROSITE" id="PS01248">
    <property type="entry name" value="EGF_LAM_1"/>
    <property type="match status" value="1"/>
</dbReference>
<evidence type="ECO:0000256" key="1">
    <source>
        <dbReference type="ARBA" id="ARBA00022729"/>
    </source>
</evidence>
<dbReference type="InterPro" id="IPR008211">
    <property type="entry name" value="Laminin_N"/>
</dbReference>
<dbReference type="Gene3D" id="2.60.120.260">
    <property type="entry name" value="Galactose-binding domain-like"/>
    <property type="match status" value="1"/>
</dbReference>
<proteinExistence type="predicted"/>
<evidence type="ECO:0000256" key="3">
    <source>
        <dbReference type="ARBA" id="ARBA00023157"/>
    </source>
</evidence>
<dbReference type="InterPro" id="IPR002049">
    <property type="entry name" value="LE_dom"/>
</dbReference>
<name>A0ABQ9GYC2_9NEOP</name>
<organism evidence="9 10">
    <name type="scientific">Dryococelus australis</name>
    <dbReference type="NCBI Taxonomy" id="614101"/>
    <lineage>
        <taxon>Eukaryota</taxon>
        <taxon>Metazoa</taxon>
        <taxon>Ecdysozoa</taxon>
        <taxon>Arthropoda</taxon>
        <taxon>Hexapoda</taxon>
        <taxon>Insecta</taxon>
        <taxon>Pterygota</taxon>
        <taxon>Neoptera</taxon>
        <taxon>Polyneoptera</taxon>
        <taxon>Phasmatodea</taxon>
        <taxon>Verophasmatodea</taxon>
        <taxon>Anareolatae</taxon>
        <taxon>Phasmatidae</taxon>
        <taxon>Eurycanthinae</taxon>
        <taxon>Dryococelus</taxon>
    </lineage>
</organism>
<dbReference type="InterPro" id="IPR050440">
    <property type="entry name" value="Laminin/Netrin_ECM"/>
</dbReference>
<dbReference type="PROSITE" id="PS00022">
    <property type="entry name" value="EGF_1"/>
    <property type="match status" value="1"/>
</dbReference>
<evidence type="ECO:0000256" key="5">
    <source>
        <dbReference type="ARBA" id="ARBA00023292"/>
    </source>
</evidence>
<keyword evidence="3" id="KW-1015">Disulfide bond</keyword>